<dbReference type="PANTHER" id="PTHR47827">
    <property type="entry name" value="AHD DOMAIN-CONTAINING PROTEIN"/>
    <property type="match status" value="1"/>
</dbReference>
<proteinExistence type="predicted"/>
<dbReference type="AlphaFoldDB" id="A0A8D0Z2Y5"/>
<dbReference type="Proteomes" id="UP000694720">
    <property type="component" value="Unplaced"/>
</dbReference>
<evidence type="ECO:0000256" key="2">
    <source>
        <dbReference type="PROSITE-ProRule" id="PRU00376"/>
    </source>
</evidence>
<feature type="domain" description="YEATS" evidence="4">
    <location>
        <begin position="1"/>
        <end position="144"/>
    </location>
</feature>
<comment type="subcellular location">
    <subcellularLocation>
        <location evidence="2">Nucleus</location>
    </subcellularLocation>
</comment>
<name>A0A8D0Z2Y5_PIG</name>
<dbReference type="InterPro" id="IPR052790">
    <property type="entry name" value="YEATS_domain"/>
</dbReference>
<dbReference type="GO" id="GO:0005634">
    <property type="term" value="C:nucleus"/>
    <property type="evidence" value="ECO:0007669"/>
    <property type="project" value="UniProtKB-SubCell"/>
</dbReference>
<dbReference type="PANTHER" id="PTHR47827:SF5">
    <property type="entry name" value="PROTEIN AF-9"/>
    <property type="match status" value="1"/>
</dbReference>
<keyword evidence="1 2" id="KW-0539">Nucleus</keyword>
<dbReference type="InterPro" id="IPR055129">
    <property type="entry name" value="YEATS_dom"/>
</dbReference>
<protein>
    <recommendedName>
        <fullName evidence="4">YEATS domain-containing protein</fullName>
    </recommendedName>
</protein>
<feature type="region of interest" description="Disordered" evidence="3">
    <location>
        <begin position="80"/>
        <end position="99"/>
    </location>
</feature>
<evidence type="ECO:0000256" key="3">
    <source>
        <dbReference type="SAM" id="MobiDB-lite"/>
    </source>
</evidence>
<dbReference type="InterPro" id="IPR038704">
    <property type="entry name" value="YEAST_sf"/>
</dbReference>
<evidence type="ECO:0000256" key="1">
    <source>
        <dbReference type="ARBA" id="ARBA00023242"/>
    </source>
</evidence>
<accession>A0A8D0Z2Y5</accession>
<dbReference type="Ensembl" id="ENSSSCT00035027634.1">
    <property type="protein sequence ID" value="ENSSSCP00035010593.1"/>
    <property type="gene ID" value="ENSSSCG00035021204.1"/>
</dbReference>
<evidence type="ECO:0000313" key="5">
    <source>
        <dbReference type="Ensembl" id="ENSSSCP00035010593.1"/>
    </source>
</evidence>
<sequence>MASSCAVQVKLELGHRAQVRKKPTVEGFTHDWMVFVRGPEHSNIQHFVEKVVFHLHESFPRPKRGRARIQKELDKKCLCSRRKQSLGPGGPPSPLPAPRVALAGVALDPRPRRRFGSVKVTAEKGPSGVECLFIPSQPSPALWG</sequence>
<dbReference type="Pfam" id="PF03366">
    <property type="entry name" value="YEATS"/>
    <property type="match status" value="1"/>
</dbReference>
<dbReference type="Gene3D" id="2.60.40.1970">
    <property type="entry name" value="YEATS domain"/>
    <property type="match status" value="1"/>
</dbReference>
<dbReference type="PROSITE" id="PS51037">
    <property type="entry name" value="YEATS"/>
    <property type="match status" value="1"/>
</dbReference>
<reference evidence="5" key="1">
    <citation type="submission" date="2025-08" db="UniProtKB">
        <authorList>
            <consortium name="Ensembl"/>
        </authorList>
    </citation>
    <scope>IDENTIFICATION</scope>
</reference>
<evidence type="ECO:0000313" key="6">
    <source>
        <dbReference type="Proteomes" id="UP000694720"/>
    </source>
</evidence>
<organism evidence="5 6">
    <name type="scientific">Sus scrofa</name>
    <name type="common">Pig</name>
    <dbReference type="NCBI Taxonomy" id="9823"/>
    <lineage>
        <taxon>Eukaryota</taxon>
        <taxon>Metazoa</taxon>
        <taxon>Chordata</taxon>
        <taxon>Craniata</taxon>
        <taxon>Vertebrata</taxon>
        <taxon>Euteleostomi</taxon>
        <taxon>Mammalia</taxon>
        <taxon>Eutheria</taxon>
        <taxon>Laurasiatheria</taxon>
        <taxon>Artiodactyla</taxon>
        <taxon>Suina</taxon>
        <taxon>Suidae</taxon>
        <taxon>Sus</taxon>
    </lineage>
</organism>
<evidence type="ECO:0000259" key="4">
    <source>
        <dbReference type="PROSITE" id="PS51037"/>
    </source>
</evidence>